<dbReference type="Pfam" id="PF05305">
    <property type="entry name" value="DUF732"/>
    <property type="match status" value="1"/>
</dbReference>
<proteinExistence type="predicted"/>
<accession>A0ABY3VNP6</accession>
<dbReference type="InterPro" id="IPR007969">
    <property type="entry name" value="DUF732"/>
</dbReference>
<gene>
    <name evidence="3" type="ORF">MKK62_07195</name>
</gene>
<dbReference type="EMBL" id="CP092488">
    <property type="protein sequence ID" value="UMB71056.1"/>
    <property type="molecule type" value="Genomic_DNA"/>
</dbReference>
<dbReference type="RefSeq" id="WP_240262810.1">
    <property type="nucleotide sequence ID" value="NZ_CP092488.2"/>
</dbReference>
<feature type="domain" description="DUF732" evidence="2">
    <location>
        <begin position="32"/>
        <end position="105"/>
    </location>
</feature>
<evidence type="ECO:0000313" key="3">
    <source>
        <dbReference type="EMBL" id="UMB71056.1"/>
    </source>
</evidence>
<sequence length="114" mass="12377">MRSRWLTTLTIHALVWAAVITSAASAAADSRDDGYLSELKGLGLSWPQGHEAPLVELAGLICQDLGWGWTPDRITQDIHASMSGQMVSYAQVAGMVNLARSTYCPTMRCWAAHC</sequence>
<evidence type="ECO:0000259" key="2">
    <source>
        <dbReference type="Pfam" id="PF05305"/>
    </source>
</evidence>
<protein>
    <submittedName>
        <fullName evidence="3">DUF732 domain-containing protein</fullName>
    </submittedName>
</protein>
<feature type="chain" id="PRO_5046682080" evidence="1">
    <location>
        <begin position="29"/>
        <end position="114"/>
    </location>
</feature>
<feature type="signal peptide" evidence="1">
    <location>
        <begin position="1"/>
        <end position="28"/>
    </location>
</feature>
<evidence type="ECO:0000256" key="1">
    <source>
        <dbReference type="SAM" id="SignalP"/>
    </source>
</evidence>
<name>A0ABY3VNP6_9MYCO</name>
<dbReference type="Proteomes" id="UP001055336">
    <property type="component" value="Chromosome"/>
</dbReference>
<organism evidence="3 4">
    <name type="scientific">Mycobacterium paraterrae</name>
    <dbReference type="NCBI Taxonomy" id="577492"/>
    <lineage>
        <taxon>Bacteria</taxon>
        <taxon>Bacillati</taxon>
        <taxon>Actinomycetota</taxon>
        <taxon>Actinomycetes</taxon>
        <taxon>Mycobacteriales</taxon>
        <taxon>Mycobacteriaceae</taxon>
        <taxon>Mycobacterium</taxon>
    </lineage>
</organism>
<keyword evidence="1" id="KW-0732">Signal</keyword>
<evidence type="ECO:0000313" key="4">
    <source>
        <dbReference type="Proteomes" id="UP001055336"/>
    </source>
</evidence>
<reference evidence="3" key="1">
    <citation type="submission" date="2022-08" db="EMBL/GenBank/DDBJ databases">
        <title>Whole genome sequencing of non-tuberculosis mycobacteria type-strains.</title>
        <authorList>
            <person name="Igarashi Y."/>
            <person name="Osugi A."/>
            <person name="Mitarai S."/>
        </authorList>
    </citation>
    <scope>NUCLEOTIDE SEQUENCE</scope>
    <source>
        <strain evidence="3">DSM 45127</strain>
    </source>
</reference>
<keyword evidence="4" id="KW-1185">Reference proteome</keyword>